<sequence length="135" mass="14600">MSPSPISSPRTMSGASTPLTGGNGAIPLNHVRQPAYRTEGFSTTSRGLDDHLPSRPADPVHGRFVKVQQLSAGLQERVISEPDIPSRQFVKMGRVKDRPLPSEHSSKQSFGDHVKLKPSLDLTAGPPRLGRNHGH</sequence>
<name>A0A0A9ANM3_ARUDO</name>
<feature type="compositionally biased region" description="Basic and acidic residues" evidence="1">
    <location>
        <begin position="47"/>
        <end position="61"/>
    </location>
</feature>
<accession>A0A0A9ANM3</accession>
<feature type="compositionally biased region" description="Basic and acidic residues" evidence="1">
    <location>
        <begin position="94"/>
        <end position="115"/>
    </location>
</feature>
<reference evidence="2" key="2">
    <citation type="journal article" date="2015" name="Data Brief">
        <title>Shoot transcriptome of the giant reed, Arundo donax.</title>
        <authorList>
            <person name="Barrero R.A."/>
            <person name="Guerrero F.D."/>
            <person name="Moolhuijzen P."/>
            <person name="Goolsby J.A."/>
            <person name="Tidwell J."/>
            <person name="Bellgard S.E."/>
            <person name="Bellgard M.I."/>
        </authorList>
    </citation>
    <scope>NUCLEOTIDE SEQUENCE</scope>
    <source>
        <tissue evidence="2">Shoot tissue taken approximately 20 cm above the soil surface</tissue>
    </source>
</reference>
<dbReference type="AlphaFoldDB" id="A0A0A9ANM3"/>
<evidence type="ECO:0000313" key="2">
    <source>
        <dbReference type="EMBL" id="JAD52731.1"/>
    </source>
</evidence>
<evidence type="ECO:0000256" key="1">
    <source>
        <dbReference type="SAM" id="MobiDB-lite"/>
    </source>
</evidence>
<dbReference type="EMBL" id="GBRH01245164">
    <property type="protein sequence ID" value="JAD52731.1"/>
    <property type="molecule type" value="Transcribed_RNA"/>
</dbReference>
<protein>
    <submittedName>
        <fullName evidence="2">Uncharacterized protein</fullName>
    </submittedName>
</protein>
<feature type="region of interest" description="Disordered" evidence="1">
    <location>
        <begin position="1"/>
        <end position="62"/>
    </location>
</feature>
<feature type="region of interest" description="Disordered" evidence="1">
    <location>
        <begin position="92"/>
        <end position="135"/>
    </location>
</feature>
<proteinExistence type="predicted"/>
<feature type="compositionally biased region" description="Polar residues" evidence="1">
    <location>
        <begin position="1"/>
        <end position="20"/>
    </location>
</feature>
<reference evidence="2" key="1">
    <citation type="submission" date="2014-09" db="EMBL/GenBank/DDBJ databases">
        <authorList>
            <person name="Magalhaes I.L.F."/>
            <person name="Oliveira U."/>
            <person name="Santos F.R."/>
            <person name="Vidigal T.H.D.A."/>
            <person name="Brescovit A.D."/>
            <person name="Santos A.J."/>
        </authorList>
    </citation>
    <scope>NUCLEOTIDE SEQUENCE</scope>
    <source>
        <tissue evidence="2">Shoot tissue taken approximately 20 cm above the soil surface</tissue>
    </source>
</reference>
<organism evidence="2">
    <name type="scientific">Arundo donax</name>
    <name type="common">Giant reed</name>
    <name type="synonym">Donax arundinaceus</name>
    <dbReference type="NCBI Taxonomy" id="35708"/>
    <lineage>
        <taxon>Eukaryota</taxon>
        <taxon>Viridiplantae</taxon>
        <taxon>Streptophyta</taxon>
        <taxon>Embryophyta</taxon>
        <taxon>Tracheophyta</taxon>
        <taxon>Spermatophyta</taxon>
        <taxon>Magnoliopsida</taxon>
        <taxon>Liliopsida</taxon>
        <taxon>Poales</taxon>
        <taxon>Poaceae</taxon>
        <taxon>PACMAD clade</taxon>
        <taxon>Arundinoideae</taxon>
        <taxon>Arundineae</taxon>
        <taxon>Arundo</taxon>
    </lineage>
</organism>